<organism evidence="2">
    <name type="scientific">Tanacetum cinerariifolium</name>
    <name type="common">Dalmatian daisy</name>
    <name type="synonym">Chrysanthemum cinerariifolium</name>
    <dbReference type="NCBI Taxonomy" id="118510"/>
    <lineage>
        <taxon>Eukaryota</taxon>
        <taxon>Viridiplantae</taxon>
        <taxon>Streptophyta</taxon>
        <taxon>Embryophyta</taxon>
        <taxon>Tracheophyta</taxon>
        <taxon>Spermatophyta</taxon>
        <taxon>Magnoliopsida</taxon>
        <taxon>eudicotyledons</taxon>
        <taxon>Gunneridae</taxon>
        <taxon>Pentapetalae</taxon>
        <taxon>asterids</taxon>
        <taxon>campanulids</taxon>
        <taxon>Asterales</taxon>
        <taxon>Asteraceae</taxon>
        <taxon>Asteroideae</taxon>
        <taxon>Anthemideae</taxon>
        <taxon>Anthemidinae</taxon>
        <taxon>Tanacetum</taxon>
    </lineage>
</organism>
<sequence>KVKEYKIVAYTQRFNELALMCPRIVELESEKIKAYIRGLPDNIKGEVTSSKPTNLNEAMHMAYKLMEKKLQASDERILEG</sequence>
<dbReference type="EMBL" id="BKCJ011375641">
    <property type="protein sequence ID" value="GFD27271.1"/>
    <property type="molecule type" value="Genomic_DNA"/>
</dbReference>
<proteinExistence type="predicted"/>
<feature type="domain" description="Ty3 transposon capsid-like protein" evidence="1">
    <location>
        <begin position="3"/>
        <end position="66"/>
    </location>
</feature>
<protein>
    <submittedName>
        <fullName evidence="2">Reverse transcriptase domain-containing protein</fullName>
    </submittedName>
</protein>
<gene>
    <name evidence="2" type="ORF">Tci_899240</name>
</gene>
<reference evidence="2" key="1">
    <citation type="journal article" date="2019" name="Sci. Rep.">
        <title>Draft genome of Tanacetum cinerariifolium, the natural source of mosquito coil.</title>
        <authorList>
            <person name="Yamashiro T."/>
            <person name="Shiraishi A."/>
            <person name="Satake H."/>
            <person name="Nakayama K."/>
        </authorList>
    </citation>
    <scope>NUCLEOTIDE SEQUENCE</scope>
</reference>
<keyword evidence="2" id="KW-0808">Transferase</keyword>
<name>A0A699V036_TANCI</name>
<comment type="caution">
    <text evidence="2">The sequence shown here is derived from an EMBL/GenBank/DDBJ whole genome shotgun (WGS) entry which is preliminary data.</text>
</comment>
<accession>A0A699V036</accession>
<keyword evidence="2" id="KW-0548">Nucleotidyltransferase</keyword>
<dbReference type="InterPro" id="IPR045358">
    <property type="entry name" value="Ty3_capsid"/>
</dbReference>
<dbReference type="AlphaFoldDB" id="A0A699V036"/>
<feature type="non-terminal residue" evidence="2">
    <location>
        <position position="1"/>
    </location>
</feature>
<evidence type="ECO:0000259" key="1">
    <source>
        <dbReference type="Pfam" id="PF19259"/>
    </source>
</evidence>
<dbReference type="Pfam" id="PF19259">
    <property type="entry name" value="Ty3_capsid"/>
    <property type="match status" value="1"/>
</dbReference>
<evidence type="ECO:0000313" key="2">
    <source>
        <dbReference type="EMBL" id="GFD27271.1"/>
    </source>
</evidence>
<keyword evidence="2" id="KW-0695">RNA-directed DNA polymerase</keyword>
<dbReference type="GO" id="GO:0003964">
    <property type="term" value="F:RNA-directed DNA polymerase activity"/>
    <property type="evidence" value="ECO:0007669"/>
    <property type="project" value="UniProtKB-KW"/>
</dbReference>